<keyword evidence="1" id="KW-0732">Signal</keyword>
<feature type="chain" id="PRO_5045905155" description="YfiR family protein" evidence="1">
    <location>
        <begin position="33"/>
        <end position="183"/>
    </location>
</feature>
<proteinExistence type="predicted"/>
<sequence length="183" mass="20347">MINPRNNPKPFTRMMALTTLLSACLFSHVASAETNDSSQLKAVILLKALKYVQWPAQTLTNNTLRVCMVGKGPINRELKALSGKKLSGKQVHVIYYEALNKTDLCHLAFINNSAAHQFHELIRLLSTQPVLTVSDIPAFASNGGMFELNESKERIRLVVNLKATRASGFLIGSQLLRMSRVIR</sequence>
<reference evidence="3" key="1">
    <citation type="journal article" date="2019" name="Int. J. Syst. Evol. Microbiol.">
        <title>The Global Catalogue of Microorganisms (GCM) 10K type strain sequencing project: providing services to taxonomists for standard genome sequencing and annotation.</title>
        <authorList>
            <consortium name="The Broad Institute Genomics Platform"/>
            <consortium name="The Broad Institute Genome Sequencing Center for Infectious Disease"/>
            <person name="Wu L."/>
            <person name="Ma J."/>
        </authorList>
    </citation>
    <scope>NUCLEOTIDE SEQUENCE [LARGE SCALE GENOMIC DNA]</scope>
    <source>
        <strain evidence="3">JCM 17805</strain>
    </source>
</reference>
<dbReference type="PROSITE" id="PS51257">
    <property type="entry name" value="PROKAR_LIPOPROTEIN"/>
    <property type="match status" value="1"/>
</dbReference>
<accession>A0ABP8UZ17</accession>
<comment type="caution">
    <text evidence="2">The sequence shown here is derived from an EMBL/GenBank/DDBJ whole genome shotgun (WGS) entry which is preliminary data.</text>
</comment>
<protein>
    <recommendedName>
        <fullName evidence="4">YfiR family protein</fullName>
    </recommendedName>
</protein>
<name>A0ABP8UZ17_9GAMM</name>
<gene>
    <name evidence="2" type="ORF">GCM10023116_12730</name>
</gene>
<keyword evidence="3" id="KW-1185">Reference proteome</keyword>
<organism evidence="2 3">
    <name type="scientific">Kistimonas scapharcae</name>
    <dbReference type="NCBI Taxonomy" id="1036133"/>
    <lineage>
        <taxon>Bacteria</taxon>
        <taxon>Pseudomonadati</taxon>
        <taxon>Pseudomonadota</taxon>
        <taxon>Gammaproteobacteria</taxon>
        <taxon>Oceanospirillales</taxon>
        <taxon>Endozoicomonadaceae</taxon>
        <taxon>Kistimonas</taxon>
    </lineage>
</organism>
<dbReference type="Pfam" id="PF13689">
    <property type="entry name" value="DUF4154"/>
    <property type="match status" value="1"/>
</dbReference>
<dbReference type="Proteomes" id="UP001500604">
    <property type="component" value="Unassembled WGS sequence"/>
</dbReference>
<dbReference type="InterPro" id="IPR025293">
    <property type="entry name" value="YfiR/HmsC-like"/>
</dbReference>
<evidence type="ECO:0000313" key="3">
    <source>
        <dbReference type="Proteomes" id="UP001500604"/>
    </source>
</evidence>
<evidence type="ECO:0000256" key="1">
    <source>
        <dbReference type="SAM" id="SignalP"/>
    </source>
</evidence>
<feature type="signal peptide" evidence="1">
    <location>
        <begin position="1"/>
        <end position="32"/>
    </location>
</feature>
<evidence type="ECO:0000313" key="2">
    <source>
        <dbReference type="EMBL" id="GAA4648999.1"/>
    </source>
</evidence>
<dbReference type="EMBL" id="BAABFL010000117">
    <property type="protein sequence ID" value="GAA4648999.1"/>
    <property type="molecule type" value="Genomic_DNA"/>
</dbReference>
<evidence type="ECO:0008006" key="4">
    <source>
        <dbReference type="Google" id="ProtNLM"/>
    </source>
</evidence>